<gene>
    <name evidence="2" type="ORF">WS64_26840</name>
</gene>
<dbReference type="EMBL" id="LNJP01000003">
    <property type="protein sequence ID" value="KWZ31864.1"/>
    <property type="molecule type" value="Genomic_DNA"/>
</dbReference>
<dbReference type="Gene3D" id="3.20.20.450">
    <property type="entry name" value="EAL domain"/>
    <property type="match status" value="1"/>
</dbReference>
<dbReference type="PANTHER" id="PTHR33121:SF23">
    <property type="entry name" value="CYCLIC DI-GMP PHOSPHODIESTERASE PDEB"/>
    <property type="match status" value="1"/>
</dbReference>
<dbReference type="InterPro" id="IPR001633">
    <property type="entry name" value="EAL_dom"/>
</dbReference>
<protein>
    <recommendedName>
        <fullName evidence="1">EAL domain-containing protein</fullName>
    </recommendedName>
</protein>
<evidence type="ECO:0000313" key="2">
    <source>
        <dbReference type="EMBL" id="KWZ31864.1"/>
    </source>
</evidence>
<dbReference type="Proteomes" id="UP000070434">
    <property type="component" value="Unassembled WGS sequence"/>
</dbReference>
<dbReference type="AlphaFoldDB" id="A0AAW3PTB8"/>
<accession>A0AAW3PTB8</accession>
<dbReference type="SMART" id="SM00052">
    <property type="entry name" value="EAL"/>
    <property type="match status" value="1"/>
</dbReference>
<dbReference type="Pfam" id="PF00563">
    <property type="entry name" value="EAL"/>
    <property type="match status" value="1"/>
</dbReference>
<sequence length="376" mass="41268">MYDDDMSYCTKAMVQYALARDTGSYGTPDLRTAAVVLAATACDRLMLCAQPILSVQDGERVLYHECLVRLRGTDDQPITYPSAFIPSLERLGLMRFLDRYVIGMAIEFLESNFNIRLGVNISAQSANEIGGWASVLRLLEGRPDIASRLVVEITETTQLSPVTGRVFVEHLRRIGCSIALDDFGDGFSVENRAVISSPEIIKISGRMLPTGEYDAIHLEQFKKLVTSARDQASQVVVEGIESADALRTASLAGAHWVQGYYTGKPSRLRMTEQSAGGSVGRSMQQFERIANAVIDPHMDGKIHGDARRAFAAGLASALYGRRSAIATSMRSYLTDAMEKHAETHNTSSMRLLRCFAMLGRINGQELARSMKSGVDL</sequence>
<feature type="domain" description="EAL" evidence="1">
    <location>
        <begin position="29"/>
        <end position="279"/>
    </location>
</feature>
<dbReference type="InterPro" id="IPR050706">
    <property type="entry name" value="Cyclic-di-GMP_PDE-like"/>
</dbReference>
<dbReference type="GO" id="GO:0071111">
    <property type="term" value="F:cyclic-guanylate-specific phosphodiesterase activity"/>
    <property type="evidence" value="ECO:0007669"/>
    <property type="project" value="InterPro"/>
</dbReference>
<reference evidence="2 3" key="1">
    <citation type="submission" date="2015-11" db="EMBL/GenBank/DDBJ databases">
        <authorList>
            <person name="Sahl J."/>
            <person name="Wagner D."/>
            <person name="Keim P."/>
        </authorList>
    </citation>
    <scope>NUCLEOTIDE SEQUENCE [LARGE SCALE GENOMIC DNA]</scope>
    <source>
        <strain evidence="2 3">AZ-4-2-10-S1-D7</strain>
    </source>
</reference>
<dbReference type="PROSITE" id="PS50883">
    <property type="entry name" value="EAL"/>
    <property type="match status" value="1"/>
</dbReference>
<evidence type="ECO:0000259" key="1">
    <source>
        <dbReference type="PROSITE" id="PS50883"/>
    </source>
</evidence>
<organism evidence="2 3">
    <name type="scientific">Burkholderia anthina</name>
    <dbReference type="NCBI Taxonomy" id="179879"/>
    <lineage>
        <taxon>Bacteria</taxon>
        <taxon>Pseudomonadati</taxon>
        <taxon>Pseudomonadota</taxon>
        <taxon>Betaproteobacteria</taxon>
        <taxon>Burkholderiales</taxon>
        <taxon>Burkholderiaceae</taxon>
        <taxon>Burkholderia</taxon>
        <taxon>Burkholderia cepacia complex</taxon>
    </lineage>
</organism>
<name>A0AAW3PTB8_9BURK</name>
<comment type="caution">
    <text evidence="2">The sequence shown here is derived from an EMBL/GenBank/DDBJ whole genome shotgun (WGS) entry which is preliminary data.</text>
</comment>
<dbReference type="SUPFAM" id="SSF141868">
    <property type="entry name" value="EAL domain-like"/>
    <property type="match status" value="1"/>
</dbReference>
<proteinExistence type="predicted"/>
<evidence type="ECO:0000313" key="3">
    <source>
        <dbReference type="Proteomes" id="UP000070434"/>
    </source>
</evidence>
<dbReference type="InterPro" id="IPR035919">
    <property type="entry name" value="EAL_sf"/>
</dbReference>
<dbReference type="PANTHER" id="PTHR33121">
    <property type="entry name" value="CYCLIC DI-GMP PHOSPHODIESTERASE PDEF"/>
    <property type="match status" value="1"/>
</dbReference>
<dbReference type="CDD" id="cd01948">
    <property type="entry name" value="EAL"/>
    <property type="match status" value="1"/>
</dbReference>